<dbReference type="GO" id="GO:0015423">
    <property type="term" value="F:ABC-type maltose transporter activity"/>
    <property type="evidence" value="ECO:0007669"/>
    <property type="project" value="TreeGrafter"/>
</dbReference>
<dbReference type="PANTHER" id="PTHR32243">
    <property type="entry name" value="MALTOSE TRANSPORT SYSTEM PERMEASE-RELATED"/>
    <property type="match status" value="1"/>
</dbReference>
<evidence type="ECO:0000256" key="3">
    <source>
        <dbReference type="ARBA" id="ARBA00022448"/>
    </source>
</evidence>
<dbReference type="InterPro" id="IPR050901">
    <property type="entry name" value="BP-dep_ABC_trans_perm"/>
</dbReference>
<dbReference type="PROSITE" id="PS50928">
    <property type="entry name" value="ABC_TM1"/>
    <property type="match status" value="1"/>
</dbReference>
<evidence type="ECO:0000256" key="9">
    <source>
        <dbReference type="RuleBase" id="RU363032"/>
    </source>
</evidence>
<evidence type="ECO:0000256" key="4">
    <source>
        <dbReference type="ARBA" id="ARBA00022475"/>
    </source>
</evidence>
<dbReference type="GO" id="GO:0005886">
    <property type="term" value="C:plasma membrane"/>
    <property type="evidence" value="ECO:0007669"/>
    <property type="project" value="UniProtKB-SubCell"/>
</dbReference>
<reference evidence="11 12" key="1">
    <citation type="submission" date="2015-09" db="EMBL/GenBank/DDBJ databases">
        <authorList>
            <consortium name="Pathogen Informatics"/>
        </authorList>
    </citation>
    <scope>NUCLEOTIDE SEQUENCE [LARGE SCALE GENOMIC DNA]</scope>
    <source>
        <strain evidence="11 12">2789STDY5834885</strain>
    </source>
</reference>
<accession>A0A174HFY4</accession>
<keyword evidence="8 9" id="KW-0472">Membrane</keyword>
<comment type="similarity">
    <text evidence="2">Belongs to the binding-protein-dependent transport system permease family. MalFG subfamily.</text>
</comment>
<evidence type="ECO:0000256" key="8">
    <source>
        <dbReference type="ARBA" id="ARBA00023136"/>
    </source>
</evidence>
<dbReference type="Gene3D" id="1.10.3720.10">
    <property type="entry name" value="MetI-like"/>
    <property type="match status" value="1"/>
</dbReference>
<dbReference type="PANTHER" id="PTHR32243:SF50">
    <property type="entry name" value="MALTOSE_MALTODEXTRIN TRANSPORT SYSTEM PERMEASE PROTEIN MALG"/>
    <property type="match status" value="1"/>
</dbReference>
<keyword evidence="5" id="KW-0762">Sugar transport</keyword>
<dbReference type="Pfam" id="PF00528">
    <property type="entry name" value="BPD_transp_1"/>
    <property type="match status" value="1"/>
</dbReference>
<evidence type="ECO:0000256" key="6">
    <source>
        <dbReference type="ARBA" id="ARBA00022692"/>
    </source>
</evidence>
<feature type="domain" description="ABC transmembrane type-1" evidence="10">
    <location>
        <begin position="77"/>
        <end position="268"/>
    </location>
</feature>
<dbReference type="RefSeq" id="WP_242857171.1">
    <property type="nucleotide sequence ID" value="NZ_CZAL01000001.1"/>
</dbReference>
<dbReference type="SUPFAM" id="SSF161098">
    <property type="entry name" value="MetI-like"/>
    <property type="match status" value="1"/>
</dbReference>
<keyword evidence="4" id="KW-1003">Cell membrane</keyword>
<name>A0A174HFY4_9FIRM</name>
<keyword evidence="6 9" id="KW-0812">Transmembrane</keyword>
<evidence type="ECO:0000259" key="10">
    <source>
        <dbReference type="PROSITE" id="PS50928"/>
    </source>
</evidence>
<feature type="transmembrane region" description="Helical" evidence="9">
    <location>
        <begin position="201"/>
        <end position="223"/>
    </location>
</feature>
<dbReference type="InterPro" id="IPR000515">
    <property type="entry name" value="MetI-like"/>
</dbReference>
<evidence type="ECO:0000256" key="2">
    <source>
        <dbReference type="ARBA" id="ARBA00009047"/>
    </source>
</evidence>
<keyword evidence="3 9" id="KW-0813">Transport</keyword>
<feature type="transmembrane region" description="Helical" evidence="9">
    <location>
        <begin position="21"/>
        <end position="43"/>
    </location>
</feature>
<protein>
    <submittedName>
        <fullName evidence="11">Maltose transport system permease protein malG</fullName>
    </submittedName>
</protein>
<evidence type="ECO:0000313" key="11">
    <source>
        <dbReference type="EMBL" id="CUO72276.1"/>
    </source>
</evidence>
<dbReference type="Proteomes" id="UP000095709">
    <property type="component" value="Unassembled WGS sequence"/>
</dbReference>
<evidence type="ECO:0000256" key="5">
    <source>
        <dbReference type="ARBA" id="ARBA00022597"/>
    </source>
</evidence>
<keyword evidence="7 9" id="KW-1133">Transmembrane helix</keyword>
<dbReference type="EMBL" id="CZAL01000001">
    <property type="protein sequence ID" value="CUO72276.1"/>
    <property type="molecule type" value="Genomic_DNA"/>
</dbReference>
<dbReference type="InterPro" id="IPR035906">
    <property type="entry name" value="MetI-like_sf"/>
</dbReference>
<feature type="transmembrane region" description="Helical" evidence="9">
    <location>
        <begin position="73"/>
        <end position="102"/>
    </location>
</feature>
<feature type="transmembrane region" description="Helical" evidence="9">
    <location>
        <begin position="114"/>
        <end position="135"/>
    </location>
</feature>
<comment type="subcellular location">
    <subcellularLocation>
        <location evidence="1 9">Cell membrane</location>
        <topology evidence="1 9">Multi-pass membrane protein</topology>
    </subcellularLocation>
</comment>
<dbReference type="AlphaFoldDB" id="A0A174HFY4"/>
<evidence type="ECO:0000256" key="1">
    <source>
        <dbReference type="ARBA" id="ARBA00004651"/>
    </source>
</evidence>
<organism evidence="11 12">
    <name type="scientific">Fusicatenibacter saccharivorans</name>
    <dbReference type="NCBI Taxonomy" id="1150298"/>
    <lineage>
        <taxon>Bacteria</taxon>
        <taxon>Bacillati</taxon>
        <taxon>Bacillota</taxon>
        <taxon>Clostridia</taxon>
        <taxon>Lachnospirales</taxon>
        <taxon>Lachnospiraceae</taxon>
        <taxon>Fusicatenibacter</taxon>
    </lineage>
</organism>
<gene>
    <name evidence="11" type="primary">malG_1</name>
    <name evidence="11" type="ORF">ERS852498_00333</name>
</gene>
<dbReference type="GO" id="GO:0042956">
    <property type="term" value="P:maltodextrin transmembrane transport"/>
    <property type="evidence" value="ECO:0007669"/>
    <property type="project" value="TreeGrafter"/>
</dbReference>
<evidence type="ECO:0000313" key="12">
    <source>
        <dbReference type="Proteomes" id="UP000095709"/>
    </source>
</evidence>
<dbReference type="CDD" id="cd06261">
    <property type="entry name" value="TM_PBP2"/>
    <property type="match status" value="1"/>
</dbReference>
<evidence type="ECO:0000256" key="7">
    <source>
        <dbReference type="ARBA" id="ARBA00022989"/>
    </source>
</evidence>
<feature type="transmembrane region" description="Helical" evidence="9">
    <location>
        <begin position="141"/>
        <end position="163"/>
    </location>
</feature>
<sequence>MKKLEKESLKNGERTTLWLSRIVIWVVIMVVMFPALWIIMASFSKGDSFFMTSLIPEQLGVGNYVSLFKETDFMLWVLNSLKLCLIVAIIQLILTSLAAYAFSRMRFPGKSKGLMALLVLQVFPNSMALAGYYILIYKFGLADNFLAIIFVLAAGSAFNIWLLKSYMDGISKELDEAAFVDGADHFTTFLKIVLPLTTPELVVIFLFSFIGTYSEYVISSVFLQSPKNFTLAIGLQSFITNQFAAHWTLFAAAAVLASLPIMLIFMLLQKYIQNGLTAGGVKG</sequence>
<proteinExistence type="inferred from homology"/>
<feature type="transmembrane region" description="Helical" evidence="9">
    <location>
        <begin position="243"/>
        <end position="268"/>
    </location>
</feature>